<dbReference type="Proteomes" id="UP001163828">
    <property type="component" value="Unassembled WGS sequence"/>
</dbReference>
<feature type="region of interest" description="Disordered" evidence="1">
    <location>
        <begin position="158"/>
        <end position="182"/>
    </location>
</feature>
<evidence type="ECO:0008006" key="5">
    <source>
        <dbReference type="Google" id="ProtNLM"/>
    </source>
</evidence>
<name>A0ABQ8QF65_9AGAR</name>
<evidence type="ECO:0000313" key="3">
    <source>
        <dbReference type="EMBL" id="KAJ3997104.1"/>
    </source>
</evidence>
<evidence type="ECO:0000256" key="1">
    <source>
        <dbReference type="SAM" id="MobiDB-lite"/>
    </source>
</evidence>
<keyword evidence="2" id="KW-0732">Signal</keyword>
<evidence type="ECO:0000313" key="4">
    <source>
        <dbReference type="Proteomes" id="UP001163828"/>
    </source>
</evidence>
<gene>
    <name evidence="3" type="ORF">F5050DRAFT_1482808</name>
</gene>
<dbReference type="EMBL" id="MU790592">
    <property type="protein sequence ID" value="KAJ3997104.1"/>
    <property type="molecule type" value="Genomic_DNA"/>
</dbReference>
<protein>
    <recommendedName>
        <fullName evidence="5">Secreted protein</fullName>
    </recommendedName>
</protein>
<feature type="chain" id="PRO_5045677330" description="Secreted protein" evidence="2">
    <location>
        <begin position="23"/>
        <end position="182"/>
    </location>
</feature>
<feature type="signal peptide" evidence="2">
    <location>
        <begin position="1"/>
        <end position="22"/>
    </location>
</feature>
<evidence type="ECO:0000256" key="2">
    <source>
        <dbReference type="SAM" id="SignalP"/>
    </source>
</evidence>
<keyword evidence="4" id="KW-1185">Reference proteome</keyword>
<sequence length="182" mass="20136">MVYLHSIFTALFVVGAAPSIFAAPVTTPTTTGIIESPSERTSRASIYRSTSMYHFQSHSSIIQSFRPCISLSEILIISLSMDLILMQKVCCFFIMICLHLTQTHYGGQPPAYMHNHIPVKPQYGLHQLDPASTLTADYVPKATQNPVRGVRRKGMTVHAPFTPGQQSKPHGFRRPGMNAYSG</sequence>
<reference evidence="3" key="1">
    <citation type="submission" date="2022-08" db="EMBL/GenBank/DDBJ databases">
        <authorList>
            <consortium name="DOE Joint Genome Institute"/>
            <person name="Min B."/>
            <person name="Riley R."/>
            <person name="Sierra-Patev S."/>
            <person name="Naranjo-Ortiz M."/>
            <person name="Looney B."/>
            <person name="Konkel Z."/>
            <person name="Slot J.C."/>
            <person name="Sakamoto Y."/>
            <person name="Steenwyk J.L."/>
            <person name="Rokas A."/>
            <person name="Carro J."/>
            <person name="Camarero S."/>
            <person name="Ferreira P."/>
            <person name="Molpeceres G."/>
            <person name="Ruiz-Duenas F.J."/>
            <person name="Serrano A."/>
            <person name="Henrissat B."/>
            <person name="Drula E."/>
            <person name="Hughes K.W."/>
            <person name="Mata J.L."/>
            <person name="Ishikawa N.K."/>
            <person name="Vargas-Isla R."/>
            <person name="Ushijima S."/>
            <person name="Smith C.A."/>
            <person name="Ahrendt S."/>
            <person name="Andreopoulos W."/>
            <person name="He G."/>
            <person name="Labutti K."/>
            <person name="Lipzen A."/>
            <person name="Ng V."/>
            <person name="Sandor L."/>
            <person name="Barry K."/>
            <person name="Martinez A.T."/>
            <person name="Xiao Y."/>
            <person name="Gibbons J.G."/>
            <person name="Terashima K."/>
            <person name="Hibbett D.S."/>
            <person name="Grigoriev I.V."/>
        </authorList>
    </citation>
    <scope>NUCLEOTIDE SEQUENCE</scope>
    <source>
        <strain evidence="3">TFB10827</strain>
    </source>
</reference>
<organism evidence="3 4">
    <name type="scientific">Lentinula boryana</name>
    <dbReference type="NCBI Taxonomy" id="40481"/>
    <lineage>
        <taxon>Eukaryota</taxon>
        <taxon>Fungi</taxon>
        <taxon>Dikarya</taxon>
        <taxon>Basidiomycota</taxon>
        <taxon>Agaricomycotina</taxon>
        <taxon>Agaricomycetes</taxon>
        <taxon>Agaricomycetidae</taxon>
        <taxon>Agaricales</taxon>
        <taxon>Marasmiineae</taxon>
        <taxon>Omphalotaceae</taxon>
        <taxon>Lentinula</taxon>
    </lineage>
</organism>
<accession>A0ABQ8QF65</accession>
<proteinExistence type="predicted"/>
<comment type="caution">
    <text evidence="3">The sequence shown here is derived from an EMBL/GenBank/DDBJ whole genome shotgun (WGS) entry which is preliminary data.</text>
</comment>